<dbReference type="NCBIfam" id="TIGR00135">
    <property type="entry name" value="gatC"/>
    <property type="match status" value="1"/>
</dbReference>
<dbReference type="EMBL" id="CAFBQW010000084">
    <property type="protein sequence ID" value="CAB5066096.1"/>
    <property type="molecule type" value="Genomic_DNA"/>
</dbReference>
<gene>
    <name evidence="2" type="ORF">UFOPK2582_00203</name>
    <name evidence="3" type="ORF">UFOPK3046_00423</name>
    <name evidence="4" type="ORF">UFOPK3914_00997</name>
    <name evidence="5" type="ORF">UFOPK4173_00596</name>
    <name evidence="6" type="ORF">UFOPK4354_00882</name>
</gene>
<dbReference type="PANTHER" id="PTHR15004">
    <property type="entry name" value="GLUTAMYL-TRNA(GLN) AMIDOTRANSFERASE SUBUNIT C, MITOCHONDRIAL"/>
    <property type="match status" value="1"/>
</dbReference>
<dbReference type="HAMAP" id="MF_00122">
    <property type="entry name" value="GatC"/>
    <property type="match status" value="1"/>
</dbReference>
<name>A0A6J7MHS8_9ZZZZ</name>
<dbReference type="Pfam" id="PF02686">
    <property type="entry name" value="GatC"/>
    <property type="match status" value="1"/>
</dbReference>
<reference evidence="4" key="1">
    <citation type="submission" date="2020-05" db="EMBL/GenBank/DDBJ databases">
        <authorList>
            <person name="Chiriac C."/>
            <person name="Salcher M."/>
            <person name="Ghai R."/>
            <person name="Kavagutti S V."/>
        </authorList>
    </citation>
    <scope>NUCLEOTIDE SEQUENCE</scope>
</reference>
<evidence type="ECO:0000313" key="5">
    <source>
        <dbReference type="EMBL" id="CAB5030868.1"/>
    </source>
</evidence>
<proteinExistence type="inferred from homology"/>
<dbReference type="SUPFAM" id="SSF141000">
    <property type="entry name" value="Glu-tRNAGln amidotransferase C subunit"/>
    <property type="match status" value="1"/>
</dbReference>
<dbReference type="InterPro" id="IPR003837">
    <property type="entry name" value="GatC"/>
</dbReference>
<feature type="compositionally biased region" description="Basic and acidic residues" evidence="1">
    <location>
        <begin position="1"/>
        <end position="11"/>
    </location>
</feature>
<dbReference type="Gene3D" id="1.10.20.60">
    <property type="entry name" value="Glu-tRNAGln amidotransferase C subunit, N-terminal domain"/>
    <property type="match status" value="1"/>
</dbReference>
<evidence type="ECO:0000313" key="2">
    <source>
        <dbReference type="EMBL" id="CAB4687585.1"/>
    </source>
</evidence>
<evidence type="ECO:0000313" key="6">
    <source>
        <dbReference type="EMBL" id="CAB5066096.1"/>
    </source>
</evidence>
<organism evidence="4">
    <name type="scientific">freshwater metagenome</name>
    <dbReference type="NCBI Taxonomy" id="449393"/>
    <lineage>
        <taxon>unclassified sequences</taxon>
        <taxon>metagenomes</taxon>
        <taxon>ecological metagenomes</taxon>
    </lineage>
</organism>
<protein>
    <submittedName>
        <fullName evidence="4">Unannotated protein</fullName>
    </submittedName>
</protein>
<accession>A0A6J7MHS8</accession>
<dbReference type="Gene3D" id="1.10.8.990">
    <property type="match status" value="1"/>
</dbReference>
<dbReference type="AlphaFoldDB" id="A0A6J7MHS8"/>
<dbReference type="GO" id="GO:0070681">
    <property type="term" value="P:glutaminyl-tRNAGln biosynthesis via transamidation"/>
    <property type="evidence" value="ECO:0007669"/>
    <property type="project" value="TreeGrafter"/>
</dbReference>
<dbReference type="EMBL" id="CAFAAQ010000023">
    <property type="protein sequence ID" value="CAB4798686.1"/>
    <property type="molecule type" value="Genomic_DNA"/>
</dbReference>
<dbReference type="EMBL" id="CAFBPW010000046">
    <property type="protein sequence ID" value="CAB5030868.1"/>
    <property type="molecule type" value="Genomic_DNA"/>
</dbReference>
<dbReference type="PANTHER" id="PTHR15004:SF0">
    <property type="entry name" value="GLUTAMYL-TRNA(GLN) AMIDOTRANSFERASE SUBUNIT C, MITOCHONDRIAL"/>
    <property type="match status" value="1"/>
</dbReference>
<evidence type="ECO:0000313" key="4">
    <source>
        <dbReference type="EMBL" id="CAB4980531.1"/>
    </source>
</evidence>
<sequence length="115" mass="12504">MTDPTSPERTDAPLSTSERITTEQVAKVAKLARLRLTDEELTRFTGQLGDVLEHAADLDLLDLEGVEPMAQPIPLANVFRKDVPGPILDRDEVLAVAPAAEDGFFRVPPVLGESE</sequence>
<dbReference type="EMBL" id="CAFBOG010000080">
    <property type="protein sequence ID" value="CAB4980531.1"/>
    <property type="molecule type" value="Genomic_DNA"/>
</dbReference>
<dbReference type="EMBL" id="CAEZXS010000012">
    <property type="protein sequence ID" value="CAB4687585.1"/>
    <property type="molecule type" value="Genomic_DNA"/>
</dbReference>
<dbReference type="InterPro" id="IPR036113">
    <property type="entry name" value="Asp/Glu-ADT_sf_sub_c"/>
</dbReference>
<evidence type="ECO:0000313" key="3">
    <source>
        <dbReference type="EMBL" id="CAB4798686.1"/>
    </source>
</evidence>
<evidence type="ECO:0000256" key="1">
    <source>
        <dbReference type="SAM" id="MobiDB-lite"/>
    </source>
</evidence>
<dbReference type="GO" id="GO:0006450">
    <property type="term" value="P:regulation of translational fidelity"/>
    <property type="evidence" value="ECO:0007669"/>
    <property type="project" value="InterPro"/>
</dbReference>
<feature type="region of interest" description="Disordered" evidence="1">
    <location>
        <begin position="1"/>
        <end position="20"/>
    </location>
</feature>